<feature type="region of interest" description="Disordered" evidence="5">
    <location>
        <begin position="647"/>
        <end position="714"/>
    </location>
</feature>
<evidence type="ECO:0000256" key="2">
    <source>
        <dbReference type="ARBA" id="ARBA00022692"/>
    </source>
</evidence>
<feature type="compositionally biased region" description="Basic and acidic residues" evidence="5">
    <location>
        <begin position="1561"/>
        <end position="1570"/>
    </location>
</feature>
<feature type="compositionally biased region" description="Polar residues" evidence="5">
    <location>
        <begin position="655"/>
        <end position="676"/>
    </location>
</feature>
<feature type="compositionally biased region" description="Polar residues" evidence="5">
    <location>
        <begin position="198"/>
        <end position="212"/>
    </location>
</feature>
<feature type="region of interest" description="Disordered" evidence="5">
    <location>
        <begin position="541"/>
        <end position="560"/>
    </location>
</feature>
<protein>
    <recommendedName>
        <fullName evidence="9">GPS domain-containing protein</fullName>
    </recommendedName>
</protein>
<dbReference type="InterPro" id="IPR000203">
    <property type="entry name" value="GPS"/>
</dbReference>
<keyword evidence="8" id="KW-1185">Reference proteome</keyword>
<sequence length="1616" mass="172060">MVFVFHLRLVLALQLTGGHLLLCKPGESVLAWLQTWMPTAAGCRPNASTEAILLRTGGEWDGRHLKAYVREGGVVVTDPHTAHLAHKAIFDVPVAQGPWHGLCGGAFPETSRFHKQDDFWDALSHGAAAASGGCGTSTYHFPGVRGLAGWTSQSYSLAYRQLNLGTVWFATWDWEGATQRRSNDVLRYILQRKLKSPEPSTTQAKPQASAWPTHSRLGPGLPVTITWTMTSTLPMIPTTTQPQTTTATSQTSTTRSSTTASLTTSITTTSGTPTTATAAPIPPTHTATATLTTATSTTLSDTPLPATTTFVPAPPTFTTTAASSATMTWTTSTLSTTTAQVPTTSSITLTTTFVTPPPPTFTTTAASSATMTWTTSTLSTTTAQVPTTSSITLTTTFVTPPPPTFTTTAASSATMTWTTSTLSTTTAQVPTTSSITLTTTFVTPPPPAHTTTAASSATMMLTTSTLSTSTAEAPTTSSIALTSAAATTTALASTAHTTTTTRTLPPRRTTPTQTTTAAAITAAATTTTAAALTAAATTTLTTTTLSRPPRPTRTTTAEAPTTISSTSLTTTVADGQQPPTQTTTAAALAATATTTLTTTTRPPRPTRTTTAEAPTTTTIIVTTSAGLSTATSTATETTRTLRFPTRTTTHVTTTSHFGSQGSVSTTTAVSQGTGLDSTTATTQSRLRSRTSTSSFSQGSASIAPTSTSLLQAGPSTTVTTTATFTLSTAATSATLTTTRSGTSTTTTASRTMANYVGSDAGESATLAAQDITGSQEQDITNVLTAAAGLAENATYLDGVATLLEKRIQTLDGAVFDTRAVLPNNSSSLLISFAESEVDIPGAVLEGLQAGTNSAVGVSVALFPEASNEFQTFNGLTDGTRVVAGTLLTISMSTLEGGALAGELPAPVQFSLPVSGNLTDDMECAYWDEETSSWSTRGVSRQPGGTERSVLCATTHFTVFTVILRPMAAAPCSFDADASDVSWPARAAAVANWASLAVGIGFLVLARRVDLKSKDRMAVLKARGKACIGSASRRQKLASFLHSQVLRPQLGVDIPYLDKLHAVGGRTAVHGEAEFFLQRFYADSARRRAMLMFASCRWLQVFRPEWQSSCRQRSALLLAELYSGWAVAAIFLSLVPTPCEARENPSTFLVAALIAWLSSIFGLLPLQLLIAVAKGTRQKRMLFWAFVGGYVVICEVAICLFVANAHIFDSQRWLISACVSFGTFLLLQPLLMLVVLVCIKERLHSSERIVEWASREADAHTLHIEKLEISGDVQPGKEWLVTWEMLGHPDRLDWCDASGWDGDAKLEGVTEHHRVLVSVYRRRAMLSRVPPWVPWVPSEVLLGTRVLEIAELMKAPFSGKLTVQRNGRDLEMHLFVEMTVKEASQDTWSSSSSSEEDFVWMPGPARRSICLQREPREAEKPDLISCVLHAERRKSVTDREEETEVVPLELPAVPADKIANKARELARLADAHARIEDGIPDEVPVERSFSDKAPTMANEPTKDPSAQVQQPGQQVRQLQPSKRSAPYTSRTPKGKGKGKSKGKARQMSHMEQHQARTQLEQHQVREPRDPEAQACPAESSNHPLGSAFAPVGSRLTRAQVSPRTDAGQMQGKAFMEI</sequence>
<feature type="region of interest" description="Disordered" evidence="5">
    <location>
        <begin position="234"/>
        <end position="284"/>
    </location>
</feature>
<feature type="region of interest" description="Disordered" evidence="5">
    <location>
        <begin position="295"/>
        <end position="314"/>
    </location>
</feature>
<feature type="transmembrane region" description="Helical" evidence="6">
    <location>
        <begin position="1114"/>
        <end position="1134"/>
    </location>
</feature>
<dbReference type="GO" id="GO:0016020">
    <property type="term" value="C:membrane"/>
    <property type="evidence" value="ECO:0007669"/>
    <property type="project" value="UniProtKB-SubCell"/>
</dbReference>
<feature type="compositionally biased region" description="Low complexity" evidence="5">
    <location>
        <begin position="1506"/>
        <end position="1519"/>
    </location>
</feature>
<evidence type="ECO:0000256" key="6">
    <source>
        <dbReference type="SAM" id="Phobius"/>
    </source>
</evidence>
<reference evidence="7" key="1">
    <citation type="submission" date="2023-08" db="EMBL/GenBank/DDBJ databases">
        <authorList>
            <person name="Chen Y."/>
            <person name="Shah S."/>
            <person name="Dougan E. K."/>
            <person name="Thang M."/>
            <person name="Chan C."/>
        </authorList>
    </citation>
    <scope>NUCLEOTIDE SEQUENCE</scope>
</reference>
<evidence type="ECO:0000256" key="5">
    <source>
        <dbReference type="SAM" id="MobiDB-lite"/>
    </source>
</evidence>
<organism evidence="7 8">
    <name type="scientific">Effrenium voratum</name>
    <dbReference type="NCBI Taxonomy" id="2562239"/>
    <lineage>
        <taxon>Eukaryota</taxon>
        <taxon>Sar</taxon>
        <taxon>Alveolata</taxon>
        <taxon>Dinophyceae</taxon>
        <taxon>Suessiales</taxon>
        <taxon>Symbiodiniaceae</taxon>
        <taxon>Effrenium</taxon>
    </lineage>
</organism>
<feature type="transmembrane region" description="Helical" evidence="6">
    <location>
        <begin position="1146"/>
        <end position="1169"/>
    </location>
</feature>
<feature type="compositionally biased region" description="Polar residues" evidence="5">
    <location>
        <begin position="702"/>
        <end position="714"/>
    </location>
</feature>
<keyword evidence="3 6" id="KW-1133">Transmembrane helix</keyword>
<feature type="compositionally biased region" description="Basic residues" evidence="5">
    <location>
        <begin position="1531"/>
        <end position="1545"/>
    </location>
</feature>
<dbReference type="Pfam" id="PF01825">
    <property type="entry name" value="GPS"/>
    <property type="match status" value="1"/>
</dbReference>
<feature type="transmembrane region" description="Helical" evidence="6">
    <location>
        <begin position="982"/>
        <end position="1005"/>
    </location>
</feature>
<feature type="region of interest" description="Disordered" evidence="5">
    <location>
        <begin position="492"/>
        <end position="513"/>
    </location>
</feature>
<dbReference type="PANTHER" id="PTHR13361">
    <property type="entry name" value="WW DOMAIN-BINDING PROTEIN 11"/>
    <property type="match status" value="1"/>
</dbReference>
<dbReference type="PANTHER" id="PTHR13361:SF1">
    <property type="entry name" value="WW DOMAIN-BINDING PROTEIN 11"/>
    <property type="match status" value="1"/>
</dbReference>
<feature type="region of interest" description="Disordered" evidence="5">
    <location>
        <begin position="1491"/>
        <end position="1588"/>
    </location>
</feature>
<feature type="compositionally biased region" description="Low complexity" evidence="5">
    <location>
        <begin position="677"/>
        <end position="701"/>
    </location>
</feature>
<feature type="region of interest" description="Disordered" evidence="5">
    <location>
        <begin position="195"/>
        <end position="216"/>
    </location>
</feature>
<comment type="caution">
    <text evidence="7">The sequence shown here is derived from an EMBL/GenBank/DDBJ whole genome shotgun (WGS) entry which is preliminary data.</text>
</comment>
<feature type="transmembrane region" description="Helical" evidence="6">
    <location>
        <begin position="1181"/>
        <end position="1206"/>
    </location>
</feature>
<evidence type="ECO:0008006" key="9">
    <source>
        <dbReference type="Google" id="ProtNLM"/>
    </source>
</evidence>
<evidence type="ECO:0000256" key="3">
    <source>
        <dbReference type="ARBA" id="ARBA00022989"/>
    </source>
</evidence>
<evidence type="ECO:0000313" key="8">
    <source>
        <dbReference type="Proteomes" id="UP001178507"/>
    </source>
</evidence>
<proteinExistence type="predicted"/>
<dbReference type="EMBL" id="CAUJNA010001813">
    <property type="protein sequence ID" value="CAJ1389148.1"/>
    <property type="molecule type" value="Genomic_DNA"/>
</dbReference>
<comment type="subcellular location">
    <subcellularLocation>
        <location evidence="1">Membrane</location>
    </subcellularLocation>
</comment>
<name>A0AA36N4G1_9DINO</name>
<gene>
    <name evidence="7" type="ORF">EVOR1521_LOCUS14827</name>
</gene>
<keyword evidence="4 6" id="KW-0472">Membrane</keyword>
<feature type="region of interest" description="Disordered" evidence="5">
    <location>
        <begin position="1597"/>
        <end position="1616"/>
    </location>
</feature>
<evidence type="ECO:0000256" key="1">
    <source>
        <dbReference type="ARBA" id="ARBA00004370"/>
    </source>
</evidence>
<dbReference type="GO" id="GO:0005681">
    <property type="term" value="C:spliceosomal complex"/>
    <property type="evidence" value="ECO:0007669"/>
    <property type="project" value="TreeGrafter"/>
</dbReference>
<evidence type="ECO:0000256" key="4">
    <source>
        <dbReference type="ARBA" id="ARBA00023136"/>
    </source>
</evidence>
<feature type="transmembrane region" description="Helical" evidence="6">
    <location>
        <begin position="1212"/>
        <end position="1238"/>
    </location>
</feature>
<keyword evidence="2 6" id="KW-0812">Transmembrane</keyword>
<accession>A0AA36N4G1</accession>
<dbReference type="Proteomes" id="UP001178507">
    <property type="component" value="Unassembled WGS sequence"/>
</dbReference>
<evidence type="ECO:0000313" key="7">
    <source>
        <dbReference type="EMBL" id="CAJ1389148.1"/>
    </source>
</evidence>